<dbReference type="InterPro" id="IPR050713">
    <property type="entry name" value="RTP_Phos/Ushers"/>
</dbReference>
<dbReference type="PROSITE" id="PS50055">
    <property type="entry name" value="TYR_PHOSPHATASE_PTP"/>
    <property type="match status" value="1"/>
</dbReference>
<dbReference type="Proteomes" id="UP001266305">
    <property type="component" value="Unassembled WGS sequence"/>
</dbReference>
<comment type="caution">
    <text evidence="2">The sequence shown here is derived from an EMBL/GenBank/DDBJ whole genome shotgun (WGS) entry which is preliminary data.</text>
</comment>
<organism evidence="2 3">
    <name type="scientific">Saguinus oedipus</name>
    <name type="common">Cotton-top tamarin</name>
    <name type="synonym">Oedipomidas oedipus</name>
    <dbReference type="NCBI Taxonomy" id="9490"/>
    <lineage>
        <taxon>Eukaryota</taxon>
        <taxon>Metazoa</taxon>
        <taxon>Chordata</taxon>
        <taxon>Craniata</taxon>
        <taxon>Vertebrata</taxon>
        <taxon>Euteleostomi</taxon>
        <taxon>Mammalia</taxon>
        <taxon>Eutheria</taxon>
        <taxon>Euarchontoglires</taxon>
        <taxon>Primates</taxon>
        <taxon>Haplorrhini</taxon>
        <taxon>Platyrrhini</taxon>
        <taxon>Cebidae</taxon>
        <taxon>Callitrichinae</taxon>
        <taxon>Saguinus</taxon>
    </lineage>
</organism>
<dbReference type="SUPFAM" id="SSF52799">
    <property type="entry name" value="(Phosphotyrosine protein) phosphatases II"/>
    <property type="match status" value="1"/>
</dbReference>
<evidence type="ECO:0000259" key="1">
    <source>
        <dbReference type="PROSITE" id="PS50055"/>
    </source>
</evidence>
<dbReference type="InterPro" id="IPR000242">
    <property type="entry name" value="PTP_cat"/>
</dbReference>
<dbReference type="EMBL" id="JASSZA010000009">
    <property type="protein sequence ID" value="KAK2102267.1"/>
    <property type="molecule type" value="Genomic_DNA"/>
</dbReference>
<sequence>MEETNLSHGGERPSARLSIRRDRPLSVHLNLGQKGNRKTSCPIKINQFEGHFMKLQADSNYLLSKEYEELKDVGRNQSCDIALLPENRGKNRYNNILPYDASRVKLSNVDDDPCSDYINASYIPVSELRGHSFQDEALVGGNTGDATPACSHYS</sequence>
<dbReference type="InterPro" id="IPR029021">
    <property type="entry name" value="Prot-tyrosine_phosphatase-like"/>
</dbReference>
<dbReference type="PANTHER" id="PTHR46957:SF2">
    <property type="entry name" value="RECEPTOR-TYPE TYROSINE-PROTEIN PHOSPHATASE BETA"/>
    <property type="match status" value="1"/>
</dbReference>
<name>A0ABQ9UZ31_SAGOE</name>
<evidence type="ECO:0000313" key="2">
    <source>
        <dbReference type="EMBL" id="KAK2102267.1"/>
    </source>
</evidence>
<proteinExistence type="predicted"/>
<keyword evidence="3" id="KW-1185">Reference proteome</keyword>
<protein>
    <recommendedName>
        <fullName evidence="1">Tyrosine-protein phosphatase domain-containing protein</fullName>
    </recommendedName>
</protein>
<feature type="domain" description="Tyrosine-protein phosphatase" evidence="1">
    <location>
        <begin position="63"/>
        <end position="123"/>
    </location>
</feature>
<gene>
    <name evidence="2" type="ORF">P7K49_019934</name>
</gene>
<dbReference type="Pfam" id="PF00102">
    <property type="entry name" value="Y_phosphatase"/>
    <property type="match status" value="1"/>
</dbReference>
<dbReference type="PANTHER" id="PTHR46957">
    <property type="entry name" value="CYTOKINE RECEPTOR"/>
    <property type="match status" value="1"/>
</dbReference>
<reference evidence="2 3" key="1">
    <citation type="submission" date="2023-05" db="EMBL/GenBank/DDBJ databases">
        <title>B98-5 Cell Line De Novo Hybrid Assembly: An Optical Mapping Approach.</title>
        <authorList>
            <person name="Kananen K."/>
            <person name="Auerbach J.A."/>
            <person name="Kautto E."/>
            <person name="Blachly J.S."/>
        </authorList>
    </citation>
    <scope>NUCLEOTIDE SEQUENCE [LARGE SCALE GENOMIC DNA]</scope>
    <source>
        <strain evidence="2">B95-8</strain>
        <tissue evidence="2">Cell line</tissue>
    </source>
</reference>
<evidence type="ECO:0000313" key="3">
    <source>
        <dbReference type="Proteomes" id="UP001266305"/>
    </source>
</evidence>
<dbReference type="Gene3D" id="3.90.190.10">
    <property type="entry name" value="Protein tyrosine phosphatase superfamily"/>
    <property type="match status" value="1"/>
</dbReference>
<accession>A0ABQ9UZ31</accession>